<reference evidence="6 7" key="1">
    <citation type="submission" date="2014-07" db="EMBL/GenBank/DDBJ databases">
        <title>Comparative analysis of Nitrosococcus oceani genome inventories of strains from Pacific and Atlantic gyres.</title>
        <authorList>
            <person name="Lim C.K."/>
            <person name="Wang L."/>
            <person name="Sayavedra-Soto L.A."/>
            <person name="Klotz M.G."/>
        </authorList>
    </citation>
    <scope>NUCLEOTIDE SEQUENCE [LARGE SCALE GENOMIC DNA]</scope>
    <source>
        <strain evidence="6 7">C-27</strain>
        <plasmid evidence="6">pA</plasmid>
    </source>
</reference>
<dbReference type="CDD" id="cd10283">
    <property type="entry name" value="MnuA_DNase1-like"/>
    <property type="match status" value="1"/>
</dbReference>
<dbReference type="GO" id="GO:0004536">
    <property type="term" value="F:DNA nuclease activity"/>
    <property type="evidence" value="ECO:0007669"/>
    <property type="project" value="InterPro"/>
</dbReference>
<dbReference type="AlphaFoldDB" id="A0A0E2ZHN3"/>
<evidence type="ECO:0000256" key="2">
    <source>
        <dbReference type="ARBA" id="ARBA00022722"/>
    </source>
</evidence>
<dbReference type="Proteomes" id="UP000028839">
    <property type="component" value="Unassembled WGS sequence"/>
</dbReference>
<sequence>MGKRLLILFFLFLPTISAQAFTIASWNTKHLGWGDKRNWNATAAVVAPYDFVALQEVMSKTAVNHLVQTLKKQTGVKWSSLVSGTSVGRSKRYQEFYAFIWREEAVDYVGGAVVYLDPGDIFAREPFAARFQTDNGKYRWTAATVHVVYGDSRDERRREAQQLDEYVNWLEENVAEGDPVVLMGDFNLPPDSAGFRDLAKVLKPAIREGATTLSAKEGRYANLYDNIWYRPDALKIQEARIDRFPQRLGITHKLARKTVSDHAPVVIVLGDPVSPSPKGKLNGAQTTSSAERKATLAIICVHPDAPGNDNKNLAGEWVEIQNSGAQHLDLTGWILADEADHKIALQGSLNAGGTLRIDSTAIGRPIWNNSGDTAILRDPEGTVVSTLRYPGGRICEDR</sequence>
<gene>
    <name evidence="6" type="ORF">IB75_18690</name>
</gene>
<evidence type="ECO:0000259" key="5">
    <source>
        <dbReference type="PROSITE" id="PS51841"/>
    </source>
</evidence>
<dbReference type="PROSITE" id="PS51841">
    <property type="entry name" value="LTD"/>
    <property type="match status" value="1"/>
</dbReference>
<proteinExistence type="inferred from homology"/>
<dbReference type="Pfam" id="PF00932">
    <property type="entry name" value="LTD"/>
    <property type="match status" value="1"/>
</dbReference>
<dbReference type="SUPFAM" id="SSF56219">
    <property type="entry name" value="DNase I-like"/>
    <property type="match status" value="1"/>
</dbReference>
<dbReference type="SUPFAM" id="SSF74853">
    <property type="entry name" value="Lamin A/C globular tail domain"/>
    <property type="match status" value="1"/>
</dbReference>
<feature type="domain" description="LTD" evidence="5">
    <location>
        <begin position="286"/>
        <end position="391"/>
    </location>
</feature>
<keyword evidence="3" id="KW-0378">Hydrolase</keyword>
<dbReference type="InterPro" id="IPR005135">
    <property type="entry name" value="Endo/exonuclease/phosphatase"/>
</dbReference>
<organism evidence="6 7">
    <name type="scientific">Nitrosococcus oceani C-27</name>
    <dbReference type="NCBI Taxonomy" id="314279"/>
    <lineage>
        <taxon>Bacteria</taxon>
        <taxon>Pseudomonadati</taxon>
        <taxon>Pseudomonadota</taxon>
        <taxon>Gammaproteobacteria</taxon>
        <taxon>Chromatiales</taxon>
        <taxon>Chromatiaceae</taxon>
        <taxon>Nitrosococcus</taxon>
    </lineage>
</organism>
<feature type="signal peptide" evidence="4">
    <location>
        <begin position="1"/>
        <end position="20"/>
    </location>
</feature>
<evidence type="ECO:0000256" key="1">
    <source>
        <dbReference type="ARBA" id="ARBA00007359"/>
    </source>
</evidence>
<dbReference type="GO" id="GO:0006308">
    <property type="term" value="P:DNA catabolic process"/>
    <property type="evidence" value="ECO:0007669"/>
    <property type="project" value="InterPro"/>
</dbReference>
<keyword evidence="6" id="KW-0255">Endonuclease</keyword>
<dbReference type="SMART" id="SM00476">
    <property type="entry name" value="DNaseIc"/>
    <property type="match status" value="1"/>
</dbReference>
<accession>A0A0E2ZHN3</accession>
<dbReference type="InterPro" id="IPR001322">
    <property type="entry name" value="Lamin_tail_dom"/>
</dbReference>
<dbReference type="Pfam" id="PF03372">
    <property type="entry name" value="Exo_endo_phos"/>
    <property type="match status" value="1"/>
</dbReference>
<dbReference type="Gene3D" id="2.60.40.1260">
    <property type="entry name" value="Lamin Tail domain"/>
    <property type="match status" value="1"/>
</dbReference>
<dbReference type="Gene3D" id="3.60.10.10">
    <property type="entry name" value="Endonuclease/exonuclease/phosphatase"/>
    <property type="match status" value="1"/>
</dbReference>
<protein>
    <submittedName>
        <fullName evidence="6">Endonuclease</fullName>
    </submittedName>
</protein>
<dbReference type="InterPro" id="IPR036415">
    <property type="entry name" value="Lamin_tail_dom_sf"/>
</dbReference>
<comment type="similarity">
    <text evidence="1">Belongs to the DNase I family.</text>
</comment>
<dbReference type="InterPro" id="IPR036691">
    <property type="entry name" value="Endo/exonu/phosph_ase_sf"/>
</dbReference>
<dbReference type="InterPro" id="IPR016202">
    <property type="entry name" value="DNase_I"/>
</dbReference>
<dbReference type="GO" id="GO:0004519">
    <property type="term" value="F:endonuclease activity"/>
    <property type="evidence" value="ECO:0007669"/>
    <property type="project" value="UniProtKB-KW"/>
</dbReference>
<dbReference type="HOGENOM" id="CLU_065121_0_0_6"/>
<dbReference type="EMBL" id="JPGN01000541">
    <property type="protein sequence ID" value="KFI17787.1"/>
    <property type="molecule type" value="Genomic_DNA"/>
</dbReference>
<evidence type="ECO:0000313" key="6">
    <source>
        <dbReference type="EMBL" id="KFI17787.1"/>
    </source>
</evidence>
<keyword evidence="4" id="KW-0732">Signal</keyword>
<dbReference type="OrthoDB" id="1201035at2"/>
<dbReference type="PANTHER" id="PTHR11371">
    <property type="entry name" value="DEOXYRIBONUCLEASE"/>
    <property type="match status" value="1"/>
</dbReference>
<comment type="caution">
    <text evidence="6">The sequence shown here is derived from an EMBL/GenBank/DDBJ whole genome shotgun (WGS) entry which is preliminary data.</text>
</comment>
<evidence type="ECO:0000256" key="4">
    <source>
        <dbReference type="SAM" id="SignalP"/>
    </source>
</evidence>
<keyword evidence="2" id="KW-0540">Nuclease</keyword>
<keyword evidence="6" id="KW-0614">Plasmid</keyword>
<name>A0A0E2ZHN3_9GAMM</name>
<geneLocation type="plasmid" evidence="6">
    <name>pA</name>
</geneLocation>
<dbReference type="GO" id="GO:0016787">
    <property type="term" value="F:hydrolase activity"/>
    <property type="evidence" value="ECO:0007669"/>
    <property type="project" value="UniProtKB-KW"/>
</dbReference>
<evidence type="ECO:0000256" key="3">
    <source>
        <dbReference type="ARBA" id="ARBA00022801"/>
    </source>
</evidence>
<dbReference type="PANTHER" id="PTHR11371:SF31">
    <property type="entry name" value="EXTRACELLULAR NUCLEASE"/>
    <property type="match status" value="1"/>
</dbReference>
<evidence type="ECO:0000313" key="7">
    <source>
        <dbReference type="Proteomes" id="UP000028839"/>
    </source>
</evidence>
<feature type="chain" id="PRO_5002408536" evidence="4">
    <location>
        <begin position="21"/>
        <end position="398"/>
    </location>
</feature>